<dbReference type="AlphaFoldDB" id="K0RWI7"/>
<gene>
    <name evidence="2" type="ORF">THAOC_23234</name>
</gene>
<protein>
    <submittedName>
        <fullName evidence="2">Uncharacterized protein</fullName>
    </submittedName>
</protein>
<proteinExistence type="predicted"/>
<feature type="region of interest" description="Disordered" evidence="1">
    <location>
        <begin position="14"/>
        <end position="62"/>
    </location>
</feature>
<feature type="compositionally biased region" description="Basic and acidic residues" evidence="1">
    <location>
        <begin position="23"/>
        <end position="34"/>
    </location>
</feature>
<dbReference type="EMBL" id="AGNL01030460">
    <property type="protein sequence ID" value="EJK56804.1"/>
    <property type="molecule type" value="Genomic_DNA"/>
</dbReference>
<dbReference type="Proteomes" id="UP000266841">
    <property type="component" value="Unassembled WGS sequence"/>
</dbReference>
<reference evidence="2 3" key="1">
    <citation type="journal article" date="2012" name="Genome Biol.">
        <title>Genome and low-iron response of an oceanic diatom adapted to chronic iron limitation.</title>
        <authorList>
            <person name="Lommer M."/>
            <person name="Specht M."/>
            <person name="Roy A.S."/>
            <person name="Kraemer L."/>
            <person name="Andreson R."/>
            <person name="Gutowska M.A."/>
            <person name="Wolf J."/>
            <person name="Bergner S.V."/>
            <person name="Schilhabel M.B."/>
            <person name="Klostermeier U.C."/>
            <person name="Beiko R.G."/>
            <person name="Rosenstiel P."/>
            <person name="Hippler M."/>
            <person name="Laroche J."/>
        </authorList>
    </citation>
    <scope>NUCLEOTIDE SEQUENCE [LARGE SCALE GENOMIC DNA]</scope>
    <source>
        <strain evidence="2 3">CCMP1005</strain>
    </source>
</reference>
<comment type="caution">
    <text evidence="2">The sequence shown here is derived from an EMBL/GenBank/DDBJ whole genome shotgun (WGS) entry which is preliminary data.</text>
</comment>
<organism evidence="2 3">
    <name type="scientific">Thalassiosira oceanica</name>
    <name type="common">Marine diatom</name>
    <dbReference type="NCBI Taxonomy" id="159749"/>
    <lineage>
        <taxon>Eukaryota</taxon>
        <taxon>Sar</taxon>
        <taxon>Stramenopiles</taxon>
        <taxon>Ochrophyta</taxon>
        <taxon>Bacillariophyta</taxon>
        <taxon>Coscinodiscophyceae</taxon>
        <taxon>Thalassiosirophycidae</taxon>
        <taxon>Thalassiosirales</taxon>
        <taxon>Thalassiosiraceae</taxon>
        <taxon>Thalassiosira</taxon>
    </lineage>
</organism>
<evidence type="ECO:0000313" key="3">
    <source>
        <dbReference type="Proteomes" id="UP000266841"/>
    </source>
</evidence>
<evidence type="ECO:0000313" key="2">
    <source>
        <dbReference type="EMBL" id="EJK56804.1"/>
    </source>
</evidence>
<keyword evidence="3" id="KW-1185">Reference proteome</keyword>
<sequence length="104" mass="11530">MRVLFRACPQRPNGLIPLTRTGLRPEARGGAERGARRRRRRGEARKEKRGAACGREGSSRFGPREVCKSVVKGERDAAIVRALRLVRGVSLMDMEPQGTKYNAG</sequence>
<accession>K0RWI7</accession>
<evidence type="ECO:0000256" key="1">
    <source>
        <dbReference type="SAM" id="MobiDB-lite"/>
    </source>
</evidence>
<feature type="non-terminal residue" evidence="2">
    <location>
        <position position="104"/>
    </location>
</feature>
<name>K0RWI7_THAOC</name>